<feature type="domain" description="Thioesterase" evidence="2">
    <location>
        <begin position="55"/>
        <end position="127"/>
    </location>
</feature>
<sequence length="145" mass="15655">MAVESLTAQELAERCAEVLMQRDDASRHLQMNVESVSPGTATITMSVQDYMIQGHGSCHGGYIFSLADTAFAFACNTYNKVTVAQGCSIEYVKPGKLGDTLRASCCEVSRGRRTGVYDVCVENQEGLIIAVMRGKSYQLGTALLS</sequence>
<dbReference type="SUPFAM" id="SSF54637">
    <property type="entry name" value="Thioesterase/thiol ester dehydrase-isomerase"/>
    <property type="match status" value="1"/>
</dbReference>
<reference evidence="3 4" key="1">
    <citation type="submission" date="2020-04" db="EMBL/GenBank/DDBJ databases">
        <authorList>
            <person name="Yoon J."/>
        </authorList>
    </citation>
    <scope>NUCLEOTIDE SEQUENCE [LARGE SCALE GENOMIC DNA]</scope>
    <source>
        <strain evidence="3 4">KMU-166</strain>
    </source>
</reference>
<evidence type="ECO:0000313" key="4">
    <source>
        <dbReference type="Proteomes" id="UP000765845"/>
    </source>
</evidence>
<name>A0ABX1GI38_9GAMM</name>
<dbReference type="RefSeq" id="WP_022958341.1">
    <property type="nucleotide sequence ID" value="NZ_JAAWWK010000005.1"/>
</dbReference>
<protein>
    <submittedName>
        <fullName evidence="3">Hydroxyphenylacetyl-CoA thioesterase PaaI</fullName>
    </submittedName>
</protein>
<evidence type="ECO:0000313" key="3">
    <source>
        <dbReference type="EMBL" id="NKI18600.1"/>
    </source>
</evidence>
<dbReference type="EMBL" id="JAAWWK010000005">
    <property type="protein sequence ID" value="NKI18600.1"/>
    <property type="molecule type" value="Genomic_DNA"/>
</dbReference>
<organism evidence="3 4">
    <name type="scientific">Spongiibacter thalassae</name>
    <dbReference type="NCBI Taxonomy" id="2721624"/>
    <lineage>
        <taxon>Bacteria</taxon>
        <taxon>Pseudomonadati</taxon>
        <taxon>Pseudomonadota</taxon>
        <taxon>Gammaproteobacteria</taxon>
        <taxon>Cellvibrionales</taxon>
        <taxon>Spongiibacteraceae</taxon>
        <taxon>Spongiibacter</taxon>
    </lineage>
</organism>
<dbReference type="CDD" id="cd03443">
    <property type="entry name" value="PaaI_thioesterase"/>
    <property type="match status" value="1"/>
</dbReference>
<dbReference type="Pfam" id="PF03061">
    <property type="entry name" value="4HBT"/>
    <property type="match status" value="1"/>
</dbReference>
<dbReference type="PANTHER" id="PTHR42856">
    <property type="entry name" value="ACYL-COENZYME A THIOESTERASE PAAI"/>
    <property type="match status" value="1"/>
</dbReference>
<dbReference type="InterPro" id="IPR052723">
    <property type="entry name" value="Acyl-CoA_thioesterase_PaaI"/>
</dbReference>
<dbReference type="InterPro" id="IPR003736">
    <property type="entry name" value="PAAI_dom"/>
</dbReference>
<dbReference type="Gene3D" id="3.10.129.10">
    <property type="entry name" value="Hotdog Thioesterase"/>
    <property type="match status" value="1"/>
</dbReference>
<comment type="caution">
    <text evidence="3">The sequence shown here is derived from an EMBL/GenBank/DDBJ whole genome shotgun (WGS) entry which is preliminary data.</text>
</comment>
<gene>
    <name evidence="3" type="primary">paaI</name>
    <name evidence="3" type="ORF">HCU74_14380</name>
</gene>
<keyword evidence="1" id="KW-0378">Hydrolase</keyword>
<dbReference type="InterPro" id="IPR011973">
    <property type="entry name" value="PaaD"/>
</dbReference>
<dbReference type="NCBIfam" id="TIGR00369">
    <property type="entry name" value="unchar_dom_1"/>
    <property type="match status" value="1"/>
</dbReference>
<dbReference type="InterPro" id="IPR006683">
    <property type="entry name" value="Thioestr_dom"/>
</dbReference>
<dbReference type="NCBIfam" id="TIGR02286">
    <property type="entry name" value="PaaD"/>
    <property type="match status" value="1"/>
</dbReference>
<dbReference type="PANTHER" id="PTHR42856:SF1">
    <property type="entry name" value="ACYL-COENZYME A THIOESTERASE PAAI"/>
    <property type="match status" value="1"/>
</dbReference>
<dbReference type="InterPro" id="IPR029069">
    <property type="entry name" value="HotDog_dom_sf"/>
</dbReference>
<proteinExistence type="predicted"/>
<dbReference type="Proteomes" id="UP000765845">
    <property type="component" value="Unassembled WGS sequence"/>
</dbReference>
<evidence type="ECO:0000256" key="1">
    <source>
        <dbReference type="ARBA" id="ARBA00022801"/>
    </source>
</evidence>
<evidence type="ECO:0000259" key="2">
    <source>
        <dbReference type="Pfam" id="PF03061"/>
    </source>
</evidence>
<accession>A0ABX1GI38</accession>
<keyword evidence="4" id="KW-1185">Reference proteome</keyword>